<keyword evidence="2" id="KW-1185">Reference proteome</keyword>
<accession>A0ABN7X4Y5</accession>
<reference evidence="1 2" key="1">
    <citation type="submission" date="2021-06" db="EMBL/GenBank/DDBJ databases">
        <authorList>
            <person name="Kallberg Y."/>
            <person name="Tangrot J."/>
            <person name="Rosling A."/>
        </authorList>
    </citation>
    <scope>NUCLEOTIDE SEQUENCE [LARGE SCALE GENOMIC DNA]</scope>
    <source>
        <strain evidence="1 2">120-4 pot B 10/14</strain>
    </source>
</reference>
<evidence type="ECO:0000313" key="2">
    <source>
        <dbReference type="Proteomes" id="UP000789901"/>
    </source>
</evidence>
<organism evidence="1 2">
    <name type="scientific">Gigaspora margarita</name>
    <dbReference type="NCBI Taxonomy" id="4874"/>
    <lineage>
        <taxon>Eukaryota</taxon>
        <taxon>Fungi</taxon>
        <taxon>Fungi incertae sedis</taxon>
        <taxon>Mucoromycota</taxon>
        <taxon>Glomeromycotina</taxon>
        <taxon>Glomeromycetes</taxon>
        <taxon>Diversisporales</taxon>
        <taxon>Gigasporaceae</taxon>
        <taxon>Gigaspora</taxon>
    </lineage>
</organism>
<sequence>NQPDPVNEAPLFFLLSIQNLPPPNNIAQNQALQNAINAINALAIALGQCTKKFLLKINFFQDNSLQDPIMWIEEFQHTAKANK</sequence>
<gene>
    <name evidence="1" type="ORF">GMARGA_LOCUS37955</name>
</gene>
<proteinExistence type="predicted"/>
<protein>
    <submittedName>
        <fullName evidence="1">16553_t:CDS:1</fullName>
    </submittedName>
</protein>
<dbReference type="EMBL" id="CAJVQB010081823">
    <property type="protein sequence ID" value="CAG8846019.1"/>
    <property type="molecule type" value="Genomic_DNA"/>
</dbReference>
<comment type="caution">
    <text evidence="1">The sequence shown here is derived from an EMBL/GenBank/DDBJ whole genome shotgun (WGS) entry which is preliminary data.</text>
</comment>
<dbReference type="Proteomes" id="UP000789901">
    <property type="component" value="Unassembled WGS sequence"/>
</dbReference>
<name>A0ABN7X4Y5_GIGMA</name>
<evidence type="ECO:0000313" key="1">
    <source>
        <dbReference type="EMBL" id="CAG8846019.1"/>
    </source>
</evidence>
<feature type="non-terminal residue" evidence="1">
    <location>
        <position position="1"/>
    </location>
</feature>